<dbReference type="InterPro" id="IPR050321">
    <property type="entry name" value="Glycosyltr_2/OpgH_subfam"/>
</dbReference>
<feature type="region of interest" description="Disordered" evidence="7">
    <location>
        <begin position="1"/>
        <end position="29"/>
    </location>
</feature>
<evidence type="ECO:0000256" key="5">
    <source>
        <dbReference type="ARBA" id="ARBA00022989"/>
    </source>
</evidence>
<dbReference type="SUPFAM" id="SSF53448">
    <property type="entry name" value="Nucleotide-diphospho-sugar transferases"/>
    <property type="match status" value="1"/>
</dbReference>
<comment type="subcellular location">
    <subcellularLocation>
        <location evidence="1">Membrane</location>
        <topology evidence="1">Multi-pass membrane protein</topology>
    </subcellularLocation>
</comment>
<proteinExistence type="predicted"/>
<evidence type="ECO:0000256" key="2">
    <source>
        <dbReference type="ARBA" id="ARBA00022676"/>
    </source>
</evidence>
<evidence type="ECO:0000259" key="9">
    <source>
        <dbReference type="Pfam" id="PF13632"/>
    </source>
</evidence>
<keyword evidence="4 8" id="KW-0812">Transmembrane</keyword>
<evidence type="ECO:0000256" key="6">
    <source>
        <dbReference type="ARBA" id="ARBA00023136"/>
    </source>
</evidence>
<dbReference type="GO" id="GO:0016758">
    <property type="term" value="F:hexosyltransferase activity"/>
    <property type="evidence" value="ECO:0007669"/>
    <property type="project" value="TreeGrafter"/>
</dbReference>
<dbReference type="InterPro" id="IPR029044">
    <property type="entry name" value="Nucleotide-diphossugar_trans"/>
</dbReference>
<feature type="transmembrane region" description="Helical" evidence="8">
    <location>
        <begin position="650"/>
        <end position="668"/>
    </location>
</feature>
<feature type="transmembrane region" description="Helical" evidence="8">
    <location>
        <begin position="573"/>
        <end position="590"/>
    </location>
</feature>
<evidence type="ECO:0000256" key="8">
    <source>
        <dbReference type="SAM" id="Phobius"/>
    </source>
</evidence>
<keyword evidence="2" id="KW-0328">Glycosyltransferase</keyword>
<accession>A0A4Y9R4X2</accession>
<keyword evidence="3 10" id="KW-0808">Transferase</keyword>
<evidence type="ECO:0000256" key="7">
    <source>
        <dbReference type="SAM" id="MobiDB-lite"/>
    </source>
</evidence>
<evidence type="ECO:0000256" key="3">
    <source>
        <dbReference type="ARBA" id="ARBA00022679"/>
    </source>
</evidence>
<evidence type="ECO:0000313" key="10">
    <source>
        <dbReference type="EMBL" id="TFV98763.1"/>
    </source>
</evidence>
<name>A0A4Y9R4X2_9MICO</name>
<feature type="transmembrane region" description="Helical" evidence="8">
    <location>
        <begin position="38"/>
        <end position="56"/>
    </location>
</feature>
<feature type="transmembrane region" description="Helical" evidence="8">
    <location>
        <begin position="688"/>
        <end position="710"/>
    </location>
</feature>
<evidence type="ECO:0000313" key="11">
    <source>
        <dbReference type="Proteomes" id="UP000298127"/>
    </source>
</evidence>
<dbReference type="PANTHER" id="PTHR43867">
    <property type="entry name" value="CELLULOSE SYNTHASE CATALYTIC SUBUNIT A [UDP-FORMING]"/>
    <property type="match status" value="1"/>
</dbReference>
<feature type="region of interest" description="Disordered" evidence="7">
    <location>
        <begin position="763"/>
        <end position="790"/>
    </location>
</feature>
<dbReference type="PANTHER" id="PTHR43867:SF2">
    <property type="entry name" value="CELLULOSE SYNTHASE CATALYTIC SUBUNIT A [UDP-FORMING]"/>
    <property type="match status" value="1"/>
</dbReference>
<protein>
    <submittedName>
        <fullName evidence="10">Glycosyltransferase</fullName>
    </submittedName>
</protein>
<dbReference type="Pfam" id="PF13632">
    <property type="entry name" value="Glyco_trans_2_3"/>
    <property type="match status" value="1"/>
</dbReference>
<comment type="caution">
    <text evidence="10">The sequence shown here is derived from an EMBL/GenBank/DDBJ whole genome shotgun (WGS) entry which is preliminary data.</text>
</comment>
<feature type="domain" description="Glycosyltransferase 2-like" evidence="9">
    <location>
        <begin position="365"/>
        <end position="589"/>
    </location>
</feature>
<gene>
    <name evidence="10" type="ORF">E4M00_04415</name>
</gene>
<sequence>MSSVKSLPHARKRQWGAEKRTQPLPTVHPRPSNRTITWSRVAIVLTVVFWAVYVVTTVIRQFIDGGRQDFRFTMEAIGYLVVVTFLTFSALMYLVAREGALQRFSKHVRVPRAELDRHFAENRSSITVLVPSYAEEPHVVRATLLSAALQEYPSIKVVLLLDDPPFPKQPSVLSRLEETRALADDISAMLAEPRDRFAAALADFEAQISSGALADDLAIDHAHALAEHYAFAARWLTDAGEQETLDDHVDLFFVEQVLGGLADELLLTGRAIATSVEEDAVLSADRIGQLYRRLAWTFDADLDVFERKRFASTSHEANKAMNLNAYIGLMGGQYTLAETPNGPALLPAAAGEPFDVSFADSDFLLTLDADSILLRDYCLRLVYFLQQPDNARVAVTQTPYSSFRGAATRIERLAAATTDIQHVLHQGMSHFGATFWVGANAVIRKVAIEDIVETEFVGGFEVKRYIQDRTVIEDTESSVDLGTHGWSLVNYPERLSYSATPPDFGSLVVQRRRWANGGLLILPKLWRQVRARKRRGEQVPMLELMLRVNYMASIAWASFGLVFLLAYPYDGRLLSPVVLLAALPYFLAMASDLRYAGYRRSDVLRIYGFNLIMLPVNLAGVLKSMQQALTGKKIPFVRTPKVKDRTAAPLLYVVAPFLIVAFSLFTLWRDVNAGNWGNAAFAGINAALASWAIVAYIGIGNALVDIWLGLIRPLYVPRAQPVAEKKTATDADALDWRSVLYHGHADAEVPMLEAVGARRRSAASVRPAPEAHDAHDAHDADVHHEEKKAA</sequence>
<organism evidence="10 11">
    <name type="scientific">Orlajensenia leifsoniae</name>
    <dbReference type="NCBI Taxonomy" id="2561933"/>
    <lineage>
        <taxon>Bacteria</taxon>
        <taxon>Bacillati</taxon>
        <taxon>Actinomycetota</taxon>
        <taxon>Actinomycetes</taxon>
        <taxon>Micrococcales</taxon>
        <taxon>Microbacteriaceae</taxon>
        <taxon>Orlajensenia</taxon>
    </lineage>
</organism>
<dbReference type="Gene3D" id="3.90.550.10">
    <property type="entry name" value="Spore Coat Polysaccharide Biosynthesis Protein SpsA, Chain A"/>
    <property type="match status" value="2"/>
</dbReference>
<dbReference type="RefSeq" id="WP_135119297.1">
    <property type="nucleotide sequence ID" value="NZ_SPQZ01000002.1"/>
</dbReference>
<keyword evidence="5 8" id="KW-1133">Transmembrane helix</keyword>
<feature type="transmembrane region" description="Helical" evidence="8">
    <location>
        <begin position="544"/>
        <end position="567"/>
    </location>
</feature>
<dbReference type="Proteomes" id="UP000298127">
    <property type="component" value="Unassembled WGS sequence"/>
</dbReference>
<feature type="transmembrane region" description="Helical" evidence="8">
    <location>
        <begin position="76"/>
        <end position="96"/>
    </location>
</feature>
<dbReference type="EMBL" id="SPQZ01000002">
    <property type="protein sequence ID" value="TFV98763.1"/>
    <property type="molecule type" value="Genomic_DNA"/>
</dbReference>
<dbReference type="GO" id="GO:0005886">
    <property type="term" value="C:plasma membrane"/>
    <property type="evidence" value="ECO:0007669"/>
    <property type="project" value="TreeGrafter"/>
</dbReference>
<keyword evidence="11" id="KW-1185">Reference proteome</keyword>
<keyword evidence="6 8" id="KW-0472">Membrane</keyword>
<dbReference type="InterPro" id="IPR001173">
    <property type="entry name" value="Glyco_trans_2-like"/>
</dbReference>
<reference evidence="10 11" key="1">
    <citation type="journal article" date="2018" name="J. Microbiol.">
        <title>Leifsonia flava sp. nov., a novel actinobacterium isolated from the rhizosphere of Aquilegia viridiflora.</title>
        <authorList>
            <person name="Cai Y."/>
            <person name="Tao W.Z."/>
            <person name="Ma Y.J."/>
            <person name="Cheng J."/>
            <person name="Zhang M.Y."/>
            <person name="Zhang Y.X."/>
        </authorList>
    </citation>
    <scope>NUCLEOTIDE SEQUENCE [LARGE SCALE GENOMIC DNA]</scope>
    <source>
        <strain evidence="10 11">SYP-B2174</strain>
    </source>
</reference>
<dbReference type="AlphaFoldDB" id="A0A4Y9R4X2"/>
<evidence type="ECO:0000256" key="1">
    <source>
        <dbReference type="ARBA" id="ARBA00004141"/>
    </source>
</evidence>
<feature type="compositionally biased region" description="Basic and acidic residues" evidence="7">
    <location>
        <begin position="769"/>
        <end position="790"/>
    </location>
</feature>
<evidence type="ECO:0000256" key="4">
    <source>
        <dbReference type="ARBA" id="ARBA00022692"/>
    </source>
</evidence>